<keyword evidence="1" id="KW-0805">Transcription regulation</keyword>
<name>A0ABV9FAR4_9BACL</name>
<evidence type="ECO:0000256" key="2">
    <source>
        <dbReference type="ARBA" id="ARBA00023125"/>
    </source>
</evidence>
<keyword evidence="6" id="KW-1185">Reference proteome</keyword>
<gene>
    <name evidence="5" type="ORF">ACFO3S_10940</name>
</gene>
<dbReference type="Pfam" id="PF12833">
    <property type="entry name" value="HTH_18"/>
    <property type="match status" value="1"/>
</dbReference>
<comment type="caution">
    <text evidence="5">The sequence shown here is derived from an EMBL/GenBank/DDBJ whole genome shotgun (WGS) entry which is preliminary data.</text>
</comment>
<feature type="domain" description="HTH araC/xylS-type" evidence="4">
    <location>
        <begin position="1"/>
        <end position="67"/>
    </location>
</feature>
<keyword evidence="2" id="KW-0238">DNA-binding</keyword>
<organism evidence="5 6">
    <name type="scientific">Cohnella hongkongensis</name>
    <dbReference type="NCBI Taxonomy" id="178337"/>
    <lineage>
        <taxon>Bacteria</taxon>
        <taxon>Bacillati</taxon>
        <taxon>Bacillota</taxon>
        <taxon>Bacilli</taxon>
        <taxon>Bacillales</taxon>
        <taxon>Paenibacillaceae</taxon>
        <taxon>Cohnella</taxon>
    </lineage>
</organism>
<dbReference type="PANTHER" id="PTHR43280">
    <property type="entry name" value="ARAC-FAMILY TRANSCRIPTIONAL REGULATOR"/>
    <property type="match status" value="1"/>
</dbReference>
<dbReference type="PROSITE" id="PS01124">
    <property type="entry name" value="HTH_ARAC_FAMILY_2"/>
    <property type="match status" value="1"/>
</dbReference>
<dbReference type="PANTHER" id="PTHR43280:SF28">
    <property type="entry name" value="HTH-TYPE TRANSCRIPTIONAL ACTIVATOR RHAS"/>
    <property type="match status" value="1"/>
</dbReference>
<dbReference type="EMBL" id="JBHSEP010000006">
    <property type="protein sequence ID" value="MFC4598752.1"/>
    <property type="molecule type" value="Genomic_DNA"/>
</dbReference>
<dbReference type="Proteomes" id="UP001596028">
    <property type="component" value="Unassembled WGS sequence"/>
</dbReference>
<dbReference type="SUPFAM" id="SSF46689">
    <property type="entry name" value="Homeodomain-like"/>
    <property type="match status" value="1"/>
</dbReference>
<dbReference type="SMART" id="SM00342">
    <property type="entry name" value="HTH_ARAC"/>
    <property type="match status" value="1"/>
</dbReference>
<dbReference type="InterPro" id="IPR009057">
    <property type="entry name" value="Homeodomain-like_sf"/>
</dbReference>
<evidence type="ECO:0000256" key="1">
    <source>
        <dbReference type="ARBA" id="ARBA00023015"/>
    </source>
</evidence>
<dbReference type="RefSeq" id="WP_378095317.1">
    <property type="nucleotide sequence ID" value="NZ_JBHSEP010000006.1"/>
</dbReference>
<accession>A0ABV9FAR4</accession>
<dbReference type="Gene3D" id="1.10.10.60">
    <property type="entry name" value="Homeodomain-like"/>
    <property type="match status" value="1"/>
</dbReference>
<evidence type="ECO:0000259" key="4">
    <source>
        <dbReference type="PROSITE" id="PS01124"/>
    </source>
</evidence>
<protein>
    <submittedName>
        <fullName evidence="5">Helix-turn-helix domain-containing protein</fullName>
    </submittedName>
</protein>
<evidence type="ECO:0000256" key="3">
    <source>
        <dbReference type="ARBA" id="ARBA00023163"/>
    </source>
</evidence>
<proteinExistence type="predicted"/>
<evidence type="ECO:0000313" key="5">
    <source>
        <dbReference type="EMBL" id="MFC4598752.1"/>
    </source>
</evidence>
<keyword evidence="3" id="KW-0804">Transcription</keyword>
<dbReference type="InterPro" id="IPR018060">
    <property type="entry name" value="HTH_AraC"/>
</dbReference>
<sequence>MQNYIHKHYDEPNLSLELVSHIAGWSPSYLGKLFKGATGQSFSEYLNYIRLEKAKNLLISTNETRSD</sequence>
<reference evidence="6" key="1">
    <citation type="journal article" date="2019" name="Int. J. Syst. Evol. Microbiol.">
        <title>The Global Catalogue of Microorganisms (GCM) 10K type strain sequencing project: providing services to taxonomists for standard genome sequencing and annotation.</title>
        <authorList>
            <consortium name="The Broad Institute Genomics Platform"/>
            <consortium name="The Broad Institute Genome Sequencing Center for Infectious Disease"/>
            <person name="Wu L."/>
            <person name="Ma J."/>
        </authorList>
    </citation>
    <scope>NUCLEOTIDE SEQUENCE [LARGE SCALE GENOMIC DNA]</scope>
    <source>
        <strain evidence="6">CCUG 49571</strain>
    </source>
</reference>
<evidence type="ECO:0000313" key="6">
    <source>
        <dbReference type="Proteomes" id="UP001596028"/>
    </source>
</evidence>